<feature type="chain" id="PRO_5038748329" evidence="1">
    <location>
        <begin position="22"/>
        <end position="261"/>
    </location>
</feature>
<evidence type="ECO:0000313" key="3">
    <source>
        <dbReference type="Proteomes" id="UP000187172"/>
    </source>
</evidence>
<protein>
    <submittedName>
        <fullName evidence="2">Uncharacterized protein</fullName>
    </submittedName>
</protein>
<organism evidence="2 3">
    <name type="scientific">Paenibacillus rhizosphaerae</name>
    <dbReference type="NCBI Taxonomy" id="297318"/>
    <lineage>
        <taxon>Bacteria</taxon>
        <taxon>Bacillati</taxon>
        <taxon>Bacillota</taxon>
        <taxon>Bacilli</taxon>
        <taxon>Bacillales</taxon>
        <taxon>Paenibacillaceae</taxon>
        <taxon>Paenibacillus</taxon>
    </lineage>
</organism>
<proteinExistence type="predicted"/>
<sequence>MVINKLTLFSASILMFGFLVGCSKDQMINSPSTGTEATTESRVTTNSQLENHMNTANPSLDAKSWSSENKEVKLTPVKEGQYSYESVAVDVNGVDKAFDWSFSTIEDPRIYYTDVTGDGKEEAVIILNKGKGTGLNIDELHVLNGTDLSEIQVQSYQEIVAGQIETGVTRKNDQTLSIKIKSQGKEHQFEYQVAGINFKQDKLSFGGVVYYWMKNQQIVTTLGVSVGISPQYVGDFQITYKFDQAENKLIADQIRFEPVHR</sequence>
<gene>
    <name evidence="2" type="ORF">BK138_22980</name>
</gene>
<accession>A0A1R1EKN8</accession>
<dbReference type="Proteomes" id="UP000187172">
    <property type="component" value="Unassembled WGS sequence"/>
</dbReference>
<dbReference type="EMBL" id="MRTP01000007">
    <property type="protein sequence ID" value="OMF52302.1"/>
    <property type="molecule type" value="Genomic_DNA"/>
</dbReference>
<dbReference type="AlphaFoldDB" id="A0A1R1EKN8"/>
<comment type="caution">
    <text evidence="2">The sequence shown here is derived from an EMBL/GenBank/DDBJ whole genome shotgun (WGS) entry which is preliminary data.</text>
</comment>
<reference evidence="2 3" key="1">
    <citation type="submission" date="2016-11" db="EMBL/GenBank/DDBJ databases">
        <title>Paenibacillus species isolates.</title>
        <authorList>
            <person name="Beno S.M."/>
        </authorList>
    </citation>
    <scope>NUCLEOTIDE SEQUENCE [LARGE SCALE GENOMIC DNA]</scope>
    <source>
        <strain evidence="2 3">FSL R5-0378</strain>
    </source>
</reference>
<keyword evidence="3" id="KW-1185">Reference proteome</keyword>
<keyword evidence="1" id="KW-0732">Signal</keyword>
<dbReference type="PROSITE" id="PS51257">
    <property type="entry name" value="PROKAR_LIPOPROTEIN"/>
    <property type="match status" value="1"/>
</dbReference>
<dbReference type="RefSeq" id="WP_076173124.1">
    <property type="nucleotide sequence ID" value="NZ_MRTP01000007.1"/>
</dbReference>
<evidence type="ECO:0000313" key="2">
    <source>
        <dbReference type="EMBL" id="OMF52302.1"/>
    </source>
</evidence>
<name>A0A1R1EKN8_9BACL</name>
<evidence type="ECO:0000256" key="1">
    <source>
        <dbReference type="SAM" id="SignalP"/>
    </source>
</evidence>
<feature type="signal peptide" evidence="1">
    <location>
        <begin position="1"/>
        <end position="21"/>
    </location>
</feature>